<reference evidence="7" key="1">
    <citation type="journal article" date="2014" name="Nat. Commun.">
        <title>Multiple recent horizontal transfers of a large genomic region in cheese making fungi.</title>
        <authorList>
            <person name="Cheeseman K."/>
            <person name="Ropars J."/>
            <person name="Renault P."/>
            <person name="Dupont J."/>
            <person name="Gouzy J."/>
            <person name="Branca A."/>
            <person name="Abraham A.L."/>
            <person name="Ceppi M."/>
            <person name="Conseiller E."/>
            <person name="Debuchy R."/>
            <person name="Malagnac F."/>
            <person name="Goarin A."/>
            <person name="Silar P."/>
            <person name="Lacoste S."/>
            <person name="Sallet E."/>
            <person name="Bensimon A."/>
            <person name="Giraud T."/>
            <person name="Brygoo Y."/>
        </authorList>
    </citation>
    <scope>NUCLEOTIDE SEQUENCE [LARGE SCALE GENOMIC DNA]</scope>
    <source>
        <strain evidence="7">FM164</strain>
    </source>
</reference>
<keyword evidence="1" id="KW-0805">Transcription regulation</keyword>
<evidence type="ECO:0000313" key="7">
    <source>
        <dbReference type="EMBL" id="CDM30469.1"/>
    </source>
</evidence>
<dbReference type="CDD" id="cd00067">
    <property type="entry name" value="GAL4"/>
    <property type="match status" value="1"/>
</dbReference>
<dbReference type="Proteomes" id="UP000030686">
    <property type="component" value="Unassembled WGS sequence"/>
</dbReference>
<feature type="region of interest" description="Disordered" evidence="5">
    <location>
        <begin position="499"/>
        <end position="541"/>
    </location>
</feature>
<dbReference type="GO" id="GO:0000981">
    <property type="term" value="F:DNA-binding transcription factor activity, RNA polymerase II-specific"/>
    <property type="evidence" value="ECO:0007669"/>
    <property type="project" value="InterPro"/>
</dbReference>
<evidence type="ECO:0000256" key="2">
    <source>
        <dbReference type="ARBA" id="ARBA00023125"/>
    </source>
</evidence>
<dbReference type="GO" id="GO:0003677">
    <property type="term" value="F:DNA binding"/>
    <property type="evidence" value="ECO:0007669"/>
    <property type="project" value="UniProtKB-KW"/>
</dbReference>
<protein>
    <submittedName>
        <fullName evidence="7">Zn(2)-C6 fungal-type DNA-binding domain</fullName>
    </submittedName>
</protein>
<feature type="compositionally biased region" description="Low complexity" evidence="5">
    <location>
        <begin position="505"/>
        <end position="518"/>
    </location>
</feature>
<feature type="compositionally biased region" description="Basic and acidic residues" evidence="5">
    <location>
        <begin position="398"/>
        <end position="408"/>
    </location>
</feature>
<keyword evidence="8" id="KW-1185">Reference proteome</keyword>
<dbReference type="GO" id="GO:0008270">
    <property type="term" value="F:zinc ion binding"/>
    <property type="evidence" value="ECO:0007669"/>
    <property type="project" value="InterPro"/>
</dbReference>
<feature type="domain" description="Zn(2)-C6 fungal-type" evidence="6">
    <location>
        <begin position="36"/>
        <end position="68"/>
    </location>
</feature>
<evidence type="ECO:0000259" key="6">
    <source>
        <dbReference type="PROSITE" id="PS50048"/>
    </source>
</evidence>
<organism evidence="7 8">
    <name type="scientific">Penicillium roqueforti (strain FM164)</name>
    <dbReference type="NCBI Taxonomy" id="1365484"/>
    <lineage>
        <taxon>Eukaryota</taxon>
        <taxon>Fungi</taxon>
        <taxon>Dikarya</taxon>
        <taxon>Ascomycota</taxon>
        <taxon>Pezizomycotina</taxon>
        <taxon>Eurotiomycetes</taxon>
        <taxon>Eurotiomycetidae</taxon>
        <taxon>Eurotiales</taxon>
        <taxon>Aspergillaceae</taxon>
        <taxon>Penicillium</taxon>
    </lineage>
</organism>
<dbReference type="STRING" id="1365484.W6Q8A2"/>
<gene>
    <name evidence="7" type="ORF">PROQFM164_S02g000618</name>
</gene>
<accession>W6Q8A2</accession>
<dbReference type="PROSITE" id="PS50048">
    <property type="entry name" value="ZN2_CY6_FUNGAL_2"/>
    <property type="match status" value="1"/>
</dbReference>
<evidence type="ECO:0000256" key="5">
    <source>
        <dbReference type="SAM" id="MobiDB-lite"/>
    </source>
</evidence>
<evidence type="ECO:0000256" key="1">
    <source>
        <dbReference type="ARBA" id="ARBA00023015"/>
    </source>
</evidence>
<evidence type="ECO:0000256" key="4">
    <source>
        <dbReference type="ARBA" id="ARBA00023242"/>
    </source>
</evidence>
<dbReference type="InterPro" id="IPR001138">
    <property type="entry name" value="Zn2Cys6_DnaBD"/>
</dbReference>
<feature type="region of interest" description="Disordered" evidence="5">
    <location>
        <begin position="390"/>
        <end position="484"/>
    </location>
</feature>
<dbReference type="InterPro" id="IPR051127">
    <property type="entry name" value="Fungal_SecMet_Regulators"/>
</dbReference>
<name>W6Q8A2_PENRF</name>
<evidence type="ECO:0000313" key="8">
    <source>
        <dbReference type="Proteomes" id="UP000030686"/>
    </source>
</evidence>
<feature type="region of interest" description="Disordered" evidence="5">
    <location>
        <begin position="1"/>
        <end position="27"/>
    </location>
</feature>
<dbReference type="InterPro" id="IPR036864">
    <property type="entry name" value="Zn2-C6_fun-type_DNA-bd_sf"/>
</dbReference>
<dbReference type="PANTHER" id="PTHR47424:SF3">
    <property type="entry name" value="REGULATORY PROTEIN GAL4"/>
    <property type="match status" value="1"/>
</dbReference>
<dbReference type="OrthoDB" id="424974at2759"/>
<keyword evidence="3" id="KW-0804">Transcription</keyword>
<dbReference type="AlphaFoldDB" id="W6Q8A2"/>
<dbReference type="PANTHER" id="PTHR47424">
    <property type="entry name" value="REGULATORY PROTEIN GAL4"/>
    <property type="match status" value="1"/>
</dbReference>
<evidence type="ECO:0000256" key="3">
    <source>
        <dbReference type="ARBA" id="ARBA00023163"/>
    </source>
</evidence>
<dbReference type="SUPFAM" id="SSF57701">
    <property type="entry name" value="Zn2/Cys6 DNA-binding domain"/>
    <property type="match status" value="1"/>
</dbReference>
<dbReference type="OMA" id="TRMECPI"/>
<feature type="compositionally biased region" description="Polar residues" evidence="5">
    <location>
        <begin position="427"/>
        <end position="441"/>
    </location>
</feature>
<sequence>MPDQTPMANGADISRPPSASSSRTSSVQSIHPLRFNCTRCKAKHRRCDRNRPVCNTCRTLGLEAECLYPSAALAGAENIITKKTGTPFSGPMFNNDYALPALPTTGDKRPRAADSSSGRIEPVNDVVGLPIQNSFSHTRQTQILQQPAAKRYKISELSPATGKATSTPAFERGQIAPFGILSGSTLDPPPRMRSISPTLPQDEMELRCNLTTEINVQRMKEHRLTAGHLRNIIKLLTKAKTERPTTEPTIAGSSAILFDEYREEDDLMRFAIIKLKRGGQCSRALLSRFENFVYGPLMSPEEKKMQERVICVEECLSTNSASLTVDHTDLFLLRLKRIILHPDVYGLDENDPRIAFLRDELLTAMATDSKLSRPIRRKFAELLDPDGEIAGISVDNPGIEKESPESRKVLPKPTSSRVPSSHAPETPSRTITTSKQNSVTALSPSPSHPSLFPPLSLSTTHPPPVSSPISSLSPPPLETIDLTNDTMSSSFPFIVKRTPKKRIDSGSQSSQSNSTAASPFVEPASKKRPASGAQSSDLDNVIAPSQRRSAPSSQLFNSDFPKRLWSIFLGKQAFFLPILDLDQLKIAFNLAVNRGKIDPTVIDPTLGLCIAIACHLAPYQNLGEARKWFDAALSNMADPIKSRPSLQSFHHQILQVHYLHMVGHLRMAWDILSMAIGRAQSLRMQTMHGGCLAVDEKSLEQVRLVWQCLWTKKLFLTLQFGVVDQSLDSFYDPPMPMQSHITDNMGVSGNQTIEQSYTTSSFFIASASLIKCTDDLITVENDLRVTRMECPIKWLSIVDLRGFQGLNERLSSWKNGLPNCLEWRGPDIECAMQKDLLIRRMSLLAHVRFVYFRLRQYRPFFILSLRLSQTCACETSPHITGKDIDSVDASPVLGLVYYSAVKCLSAAQDIVKTLSVSFTTTADEYAKCEQLEYLYAAALILIAARTVPLVLNGTPRGISAVSAAATTAKSFTAMTEELKKIDVLLRNYQESCKQAPKFEQRIARSRDVLDQIKLQSESSNGIVTDSDIRLEPVIWNRIYDRLGLNVPFQRFSEPHCPAGSAISGRRKTLAWLESLPVDIDLEN</sequence>
<dbReference type="EMBL" id="HG792016">
    <property type="protein sequence ID" value="CDM30469.1"/>
    <property type="molecule type" value="Genomic_DNA"/>
</dbReference>
<dbReference type="Pfam" id="PF00172">
    <property type="entry name" value="Zn_clus"/>
    <property type="match status" value="1"/>
</dbReference>
<keyword evidence="2 7" id="KW-0238">DNA-binding</keyword>
<proteinExistence type="predicted"/>
<dbReference type="Gene3D" id="4.10.240.10">
    <property type="entry name" value="Zn(2)-C6 fungal-type DNA-binding domain"/>
    <property type="match status" value="1"/>
</dbReference>
<feature type="compositionally biased region" description="Low complexity" evidence="5">
    <location>
        <begin position="14"/>
        <end position="27"/>
    </location>
</feature>
<dbReference type="CDD" id="cd12148">
    <property type="entry name" value="fungal_TF_MHR"/>
    <property type="match status" value="1"/>
</dbReference>
<keyword evidence="4" id="KW-0539">Nucleus</keyword>
<dbReference type="SMART" id="SM00066">
    <property type="entry name" value="GAL4"/>
    <property type="match status" value="1"/>
</dbReference>
<feature type="compositionally biased region" description="Low complexity" evidence="5">
    <location>
        <begin position="442"/>
        <end position="460"/>
    </location>
</feature>